<dbReference type="EMBL" id="MLJW01001037">
    <property type="protein sequence ID" value="OIQ80606.1"/>
    <property type="molecule type" value="Genomic_DNA"/>
</dbReference>
<gene>
    <name evidence="1" type="ORF">GALL_376350</name>
</gene>
<comment type="caution">
    <text evidence="1">The sequence shown here is derived from an EMBL/GenBank/DDBJ whole genome shotgun (WGS) entry which is preliminary data.</text>
</comment>
<evidence type="ECO:0000313" key="1">
    <source>
        <dbReference type="EMBL" id="OIQ80606.1"/>
    </source>
</evidence>
<protein>
    <submittedName>
        <fullName evidence="1">Uncharacterized protein</fullName>
    </submittedName>
</protein>
<dbReference type="AlphaFoldDB" id="A0A1J5QAD5"/>
<reference evidence="1" key="1">
    <citation type="submission" date="2016-10" db="EMBL/GenBank/DDBJ databases">
        <title>Sequence of Gallionella enrichment culture.</title>
        <authorList>
            <person name="Poehlein A."/>
            <person name="Muehling M."/>
            <person name="Daniel R."/>
        </authorList>
    </citation>
    <scope>NUCLEOTIDE SEQUENCE</scope>
</reference>
<sequence>MVPPASTTAWACAGDSFTCTGLPSASVMLIVDAASSAATPPWPTWIDPVLRTSLPASTTYCCAAIEPSFSTCPPPAAENVAPFWPAMKSAFDTACVPANSAPTLTCAPRPNSTPSALSTYTWPLPVSWPSMVLDPAPTTRLRIAAEASGCTKCTALPAPMSKLFQLTTARSLPCVTVIALPLTAPITACPATTWPPVGSTPAACASGSQPKPEKPIAMLSASCLSGPRPDSTRRVALRSPGWPPGPSLSAVSATAINAPRCLLKMIR</sequence>
<accession>A0A1J5QAD5</accession>
<organism evidence="1">
    <name type="scientific">mine drainage metagenome</name>
    <dbReference type="NCBI Taxonomy" id="410659"/>
    <lineage>
        <taxon>unclassified sequences</taxon>
        <taxon>metagenomes</taxon>
        <taxon>ecological metagenomes</taxon>
    </lineage>
</organism>
<proteinExistence type="predicted"/>
<name>A0A1J5QAD5_9ZZZZ</name>